<protein>
    <submittedName>
        <fullName evidence="1">60S ribosomal protein L13a-4-like protein</fullName>
    </submittedName>
</protein>
<sequence length="75" mass="8514">MSTSTGESFSFHQIYLQISLMDMTSKFGWSLKSSTRMIPHETKRGVAALARLKVHEGVPTPYNRKKRMVISNALK</sequence>
<evidence type="ECO:0000313" key="2">
    <source>
        <dbReference type="Proteomes" id="UP001151760"/>
    </source>
</evidence>
<dbReference type="Gene3D" id="3.90.1180.10">
    <property type="entry name" value="Ribosomal protein L13"/>
    <property type="match status" value="1"/>
</dbReference>
<comment type="caution">
    <text evidence="1">The sequence shown here is derived from an EMBL/GenBank/DDBJ whole genome shotgun (WGS) entry which is preliminary data.</text>
</comment>
<organism evidence="1 2">
    <name type="scientific">Tanacetum coccineum</name>
    <dbReference type="NCBI Taxonomy" id="301880"/>
    <lineage>
        <taxon>Eukaryota</taxon>
        <taxon>Viridiplantae</taxon>
        <taxon>Streptophyta</taxon>
        <taxon>Embryophyta</taxon>
        <taxon>Tracheophyta</taxon>
        <taxon>Spermatophyta</taxon>
        <taxon>Magnoliopsida</taxon>
        <taxon>eudicotyledons</taxon>
        <taxon>Gunneridae</taxon>
        <taxon>Pentapetalae</taxon>
        <taxon>asterids</taxon>
        <taxon>campanulids</taxon>
        <taxon>Asterales</taxon>
        <taxon>Asteraceae</taxon>
        <taxon>Asteroideae</taxon>
        <taxon>Anthemideae</taxon>
        <taxon>Anthemidinae</taxon>
        <taxon>Tanacetum</taxon>
    </lineage>
</organism>
<dbReference type="Proteomes" id="UP001151760">
    <property type="component" value="Unassembled WGS sequence"/>
</dbReference>
<reference evidence="1" key="1">
    <citation type="journal article" date="2022" name="Int. J. Mol. Sci.">
        <title>Draft Genome of Tanacetum Coccineum: Genomic Comparison of Closely Related Tanacetum-Family Plants.</title>
        <authorList>
            <person name="Yamashiro T."/>
            <person name="Shiraishi A."/>
            <person name="Nakayama K."/>
            <person name="Satake H."/>
        </authorList>
    </citation>
    <scope>NUCLEOTIDE SEQUENCE</scope>
</reference>
<reference evidence="1" key="2">
    <citation type="submission" date="2022-01" db="EMBL/GenBank/DDBJ databases">
        <authorList>
            <person name="Yamashiro T."/>
            <person name="Shiraishi A."/>
            <person name="Satake H."/>
            <person name="Nakayama K."/>
        </authorList>
    </citation>
    <scope>NUCLEOTIDE SEQUENCE</scope>
</reference>
<gene>
    <name evidence="1" type="ORF">Tco_0702130</name>
</gene>
<proteinExistence type="predicted"/>
<name>A0ABQ4XV51_9ASTR</name>
<dbReference type="InterPro" id="IPR036899">
    <property type="entry name" value="Ribosomal_uL13_sf"/>
</dbReference>
<dbReference type="SUPFAM" id="SSF52161">
    <property type="entry name" value="Ribosomal protein L13"/>
    <property type="match status" value="1"/>
</dbReference>
<keyword evidence="2" id="KW-1185">Reference proteome</keyword>
<accession>A0ABQ4XV51</accession>
<dbReference type="EMBL" id="BQNB010009853">
    <property type="protein sequence ID" value="GJS69289.1"/>
    <property type="molecule type" value="Genomic_DNA"/>
</dbReference>
<evidence type="ECO:0000313" key="1">
    <source>
        <dbReference type="EMBL" id="GJS69289.1"/>
    </source>
</evidence>